<dbReference type="RefSeq" id="XP_062696424.1">
    <property type="nucleotide sequence ID" value="XM_062832463.1"/>
</dbReference>
<reference evidence="2 3" key="1">
    <citation type="journal article" date="2023" name="Mol. Phylogenet. Evol.">
        <title>Genome-scale phylogeny and comparative genomics of the fungal order Sordariales.</title>
        <authorList>
            <person name="Hensen N."/>
            <person name="Bonometti L."/>
            <person name="Westerberg I."/>
            <person name="Brannstrom I.O."/>
            <person name="Guillou S."/>
            <person name="Cros-Aarteil S."/>
            <person name="Calhoun S."/>
            <person name="Haridas S."/>
            <person name="Kuo A."/>
            <person name="Mondo S."/>
            <person name="Pangilinan J."/>
            <person name="Riley R."/>
            <person name="LaButti K."/>
            <person name="Andreopoulos B."/>
            <person name="Lipzen A."/>
            <person name="Chen C."/>
            <person name="Yan M."/>
            <person name="Daum C."/>
            <person name="Ng V."/>
            <person name="Clum A."/>
            <person name="Steindorff A."/>
            <person name="Ohm R.A."/>
            <person name="Martin F."/>
            <person name="Silar P."/>
            <person name="Natvig D.O."/>
            <person name="Lalanne C."/>
            <person name="Gautier V."/>
            <person name="Ament-Velasquez S.L."/>
            <person name="Kruys A."/>
            <person name="Hutchinson M.I."/>
            <person name="Powell A.J."/>
            <person name="Barry K."/>
            <person name="Miller A.N."/>
            <person name="Grigoriev I.V."/>
            <person name="Debuchy R."/>
            <person name="Gladieux P."/>
            <person name="Hiltunen Thoren M."/>
            <person name="Johannesson H."/>
        </authorList>
    </citation>
    <scope>NUCLEOTIDE SEQUENCE [LARGE SCALE GENOMIC DNA]</scope>
    <source>
        <strain evidence="2 3">FGSC 10403</strain>
    </source>
</reference>
<keyword evidence="1" id="KW-0472">Membrane</keyword>
<keyword evidence="1" id="KW-1133">Transmembrane helix</keyword>
<feature type="transmembrane region" description="Helical" evidence="1">
    <location>
        <begin position="30"/>
        <end position="48"/>
    </location>
</feature>
<dbReference type="GeneID" id="87870085"/>
<accession>A0AAJ0MUL2</accession>
<keyword evidence="3" id="KW-1185">Reference proteome</keyword>
<organism evidence="2 3">
    <name type="scientific">Neurospora hispaniola</name>
    <dbReference type="NCBI Taxonomy" id="588809"/>
    <lineage>
        <taxon>Eukaryota</taxon>
        <taxon>Fungi</taxon>
        <taxon>Dikarya</taxon>
        <taxon>Ascomycota</taxon>
        <taxon>Pezizomycotina</taxon>
        <taxon>Sordariomycetes</taxon>
        <taxon>Sordariomycetidae</taxon>
        <taxon>Sordariales</taxon>
        <taxon>Sordariaceae</taxon>
        <taxon>Neurospora</taxon>
    </lineage>
</organism>
<gene>
    <name evidence="2" type="ORF">B0T23DRAFT_1472</name>
</gene>
<comment type="caution">
    <text evidence="2">The sequence shown here is derived from an EMBL/GenBank/DDBJ whole genome shotgun (WGS) entry which is preliminary data.</text>
</comment>
<evidence type="ECO:0000313" key="2">
    <source>
        <dbReference type="EMBL" id="KAK3498791.1"/>
    </source>
</evidence>
<dbReference type="Proteomes" id="UP001285908">
    <property type="component" value="Unassembled WGS sequence"/>
</dbReference>
<protein>
    <submittedName>
        <fullName evidence="2">Uncharacterized protein</fullName>
    </submittedName>
</protein>
<evidence type="ECO:0000256" key="1">
    <source>
        <dbReference type="SAM" id="Phobius"/>
    </source>
</evidence>
<dbReference type="AlphaFoldDB" id="A0AAJ0MUL2"/>
<dbReference type="EMBL" id="JAULSX010000001">
    <property type="protein sequence ID" value="KAK3498791.1"/>
    <property type="molecule type" value="Genomic_DNA"/>
</dbReference>
<keyword evidence="1" id="KW-0812">Transmembrane</keyword>
<proteinExistence type="predicted"/>
<feature type="transmembrane region" description="Helical" evidence="1">
    <location>
        <begin position="75"/>
        <end position="94"/>
    </location>
</feature>
<evidence type="ECO:0000313" key="3">
    <source>
        <dbReference type="Proteomes" id="UP001285908"/>
    </source>
</evidence>
<name>A0AAJ0MUL2_9PEZI</name>
<sequence length="152" mass="17351">MVLVPRRSLNLKRNRKDQKLSKAPVIKDRMMFALSAFLCEMTFILSISQTPVGLSRIDCDQTCPFRWDSAPKSPVILTAPVFFSSFACLFLLWAGRLQMKMIGLGMQATLGTYDRSENNYPISEATKQRPCKAASESKICVRYLNRRKAWSF</sequence>